<keyword evidence="2" id="KW-1185">Reference proteome</keyword>
<gene>
    <name evidence="1" type="ORF">GCM10007384_11040</name>
</gene>
<name>A0A918JSX7_9FLAO</name>
<proteinExistence type="predicted"/>
<dbReference type="Proteomes" id="UP000601108">
    <property type="component" value="Unassembled WGS sequence"/>
</dbReference>
<protein>
    <submittedName>
        <fullName evidence="1">Uncharacterized protein</fullName>
    </submittedName>
</protein>
<accession>A0A918JSX7</accession>
<evidence type="ECO:0000313" key="2">
    <source>
        <dbReference type="Proteomes" id="UP000601108"/>
    </source>
</evidence>
<sequence>MMNKTLLNPKTQLLLGAGLDVLHFESEEWLDTIAFWKDEVTFFDNLLKKKETSEKKNLEYEKMLKDLDKIYTDLFDDLEYSIVKHEQLLSRIQQGEKGLADADYREKHYHIFLRMDTFTSDFKTFKRIVFDYAKKLL</sequence>
<organism evidence="1 2">
    <name type="scientific">Aquimarina muelleri</name>
    <dbReference type="NCBI Taxonomy" id="279356"/>
    <lineage>
        <taxon>Bacteria</taxon>
        <taxon>Pseudomonadati</taxon>
        <taxon>Bacteroidota</taxon>
        <taxon>Flavobacteriia</taxon>
        <taxon>Flavobacteriales</taxon>
        <taxon>Flavobacteriaceae</taxon>
        <taxon>Aquimarina</taxon>
    </lineage>
</organism>
<evidence type="ECO:0000313" key="1">
    <source>
        <dbReference type="EMBL" id="GGX11073.1"/>
    </source>
</evidence>
<dbReference type="EMBL" id="BMWS01000005">
    <property type="protein sequence ID" value="GGX11073.1"/>
    <property type="molecule type" value="Genomic_DNA"/>
</dbReference>
<reference evidence="1 2" key="1">
    <citation type="journal article" date="2014" name="Int. J. Syst. Evol. Microbiol.">
        <title>Complete genome sequence of Corynebacterium casei LMG S-19264T (=DSM 44701T), isolated from a smear-ripened cheese.</title>
        <authorList>
            <consortium name="US DOE Joint Genome Institute (JGI-PGF)"/>
            <person name="Walter F."/>
            <person name="Albersmeier A."/>
            <person name="Kalinowski J."/>
            <person name="Ruckert C."/>
        </authorList>
    </citation>
    <scope>NUCLEOTIDE SEQUENCE [LARGE SCALE GENOMIC DNA]</scope>
    <source>
        <strain evidence="1 2">KCTC 12285</strain>
    </source>
</reference>
<comment type="caution">
    <text evidence="1">The sequence shown here is derived from an EMBL/GenBank/DDBJ whole genome shotgun (WGS) entry which is preliminary data.</text>
</comment>
<dbReference type="AlphaFoldDB" id="A0A918JSX7"/>